<feature type="region of interest" description="Disordered" evidence="1">
    <location>
        <begin position="35"/>
        <end position="83"/>
    </location>
</feature>
<accession>A0A699WX21</accession>
<protein>
    <submittedName>
        <fullName evidence="2">Uncharacterized protein</fullName>
    </submittedName>
</protein>
<evidence type="ECO:0000256" key="1">
    <source>
        <dbReference type="SAM" id="MobiDB-lite"/>
    </source>
</evidence>
<feature type="non-terminal residue" evidence="2">
    <location>
        <position position="83"/>
    </location>
</feature>
<sequence>TTRPACHPSLVSYLPSLEESLSSVPDVYAVSDVHGAETRVHTPTHDGSEAQNRLPDLILSSEPKPLVQHRPPPPQSVWSPDGL</sequence>
<comment type="caution">
    <text evidence="2">The sequence shown here is derived from an EMBL/GenBank/DDBJ whole genome shotgun (WGS) entry which is preliminary data.</text>
</comment>
<dbReference type="EMBL" id="BKCJ011762539">
    <property type="protein sequence ID" value="GFD50860.1"/>
    <property type="molecule type" value="Genomic_DNA"/>
</dbReference>
<dbReference type="AlphaFoldDB" id="A0A699WX21"/>
<organism evidence="2">
    <name type="scientific">Tanacetum cinerariifolium</name>
    <name type="common">Dalmatian daisy</name>
    <name type="synonym">Chrysanthemum cinerariifolium</name>
    <dbReference type="NCBI Taxonomy" id="118510"/>
    <lineage>
        <taxon>Eukaryota</taxon>
        <taxon>Viridiplantae</taxon>
        <taxon>Streptophyta</taxon>
        <taxon>Embryophyta</taxon>
        <taxon>Tracheophyta</taxon>
        <taxon>Spermatophyta</taxon>
        <taxon>Magnoliopsida</taxon>
        <taxon>eudicotyledons</taxon>
        <taxon>Gunneridae</taxon>
        <taxon>Pentapetalae</taxon>
        <taxon>asterids</taxon>
        <taxon>campanulids</taxon>
        <taxon>Asterales</taxon>
        <taxon>Asteraceae</taxon>
        <taxon>Asteroideae</taxon>
        <taxon>Anthemideae</taxon>
        <taxon>Anthemidinae</taxon>
        <taxon>Tanacetum</taxon>
    </lineage>
</organism>
<proteinExistence type="predicted"/>
<feature type="compositionally biased region" description="Basic and acidic residues" evidence="1">
    <location>
        <begin position="35"/>
        <end position="48"/>
    </location>
</feature>
<reference evidence="2" key="1">
    <citation type="journal article" date="2019" name="Sci. Rep.">
        <title>Draft genome of Tanacetum cinerariifolium, the natural source of mosquito coil.</title>
        <authorList>
            <person name="Yamashiro T."/>
            <person name="Shiraishi A."/>
            <person name="Satake H."/>
            <person name="Nakayama K."/>
        </authorList>
    </citation>
    <scope>NUCLEOTIDE SEQUENCE</scope>
</reference>
<gene>
    <name evidence="2" type="ORF">Tci_922829</name>
</gene>
<name>A0A699WX21_TANCI</name>
<evidence type="ECO:0000313" key="2">
    <source>
        <dbReference type="EMBL" id="GFD50860.1"/>
    </source>
</evidence>
<feature type="non-terminal residue" evidence="2">
    <location>
        <position position="1"/>
    </location>
</feature>